<organism evidence="1 2">
    <name type="scientific">Robertmurraya mangrovi</name>
    <dbReference type="NCBI Taxonomy" id="3098077"/>
    <lineage>
        <taxon>Bacteria</taxon>
        <taxon>Bacillati</taxon>
        <taxon>Bacillota</taxon>
        <taxon>Bacilli</taxon>
        <taxon>Bacillales</taxon>
        <taxon>Bacillaceae</taxon>
        <taxon>Robertmurraya</taxon>
    </lineage>
</organism>
<evidence type="ECO:0000313" key="2">
    <source>
        <dbReference type="Proteomes" id="UP001290455"/>
    </source>
</evidence>
<dbReference type="RefSeq" id="WP_322444869.1">
    <property type="nucleotide sequence ID" value="NZ_JAXOFX010000001.1"/>
</dbReference>
<accession>A0ABU5ITV9</accession>
<comment type="caution">
    <text evidence="1">The sequence shown here is derived from an EMBL/GenBank/DDBJ whole genome shotgun (WGS) entry which is preliminary data.</text>
</comment>
<proteinExistence type="predicted"/>
<reference evidence="1 2" key="1">
    <citation type="submission" date="2023-11" db="EMBL/GenBank/DDBJ databases">
        <title>Bacillus jintuensis, isolated from a mudflat on the Beibu Gulf coast.</title>
        <authorList>
            <person name="Li M."/>
        </authorList>
    </citation>
    <scope>NUCLEOTIDE SEQUENCE [LARGE SCALE GENOMIC DNA]</scope>
    <source>
        <strain evidence="1 2">31A1R</strain>
    </source>
</reference>
<keyword evidence="2" id="KW-1185">Reference proteome</keyword>
<gene>
    <name evidence="1" type="ORF">SM124_02295</name>
</gene>
<name>A0ABU5ITV9_9BACI</name>
<sequence length="91" mass="10406">MSPEIEKALRVKCIANDILELLMEDQTNFSEMDLRNIVELLARSVNDLTNIYTGLDEDHGTTLKATIAKMRIGYNTLNYGKMKQRLENESV</sequence>
<evidence type="ECO:0000313" key="1">
    <source>
        <dbReference type="EMBL" id="MDZ5470571.1"/>
    </source>
</evidence>
<protein>
    <submittedName>
        <fullName evidence="1">Uncharacterized protein</fullName>
    </submittedName>
</protein>
<dbReference type="EMBL" id="JAXOFX010000001">
    <property type="protein sequence ID" value="MDZ5470571.1"/>
    <property type="molecule type" value="Genomic_DNA"/>
</dbReference>
<dbReference type="Proteomes" id="UP001290455">
    <property type="component" value="Unassembled WGS sequence"/>
</dbReference>